<dbReference type="CDD" id="cd01029">
    <property type="entry name" value="TOPRIM_primases"/>
    <property type="match status" value="1"/>
</dbReference>
<feature type="domain" description="Toprim" evidence="1">
    <location>
        <begin position="197"/>
        <end position="291"/>
    </location>
</feature>
<reference evidence="2 3" key="1">
    <citation type="submission" date="2018-08" db="EMBL/GenBank/DDBJ databases">
        <title>A genome reference for cultivated species of the human gut microbiota.</title>
        <authorList>
            <person name="Zou Y."/>
            <person name="Xue W."/>
            <person name="Luo G."/>
        </authorList>
    </citation>
    <scope>NUCLEOTIDE SEQUENCE [LARGE SCALE GENOMIC DNA]</scope>
    <source>
        <strain evidence="2 3">AF19-13AC</strain>
    </source>
</reference>
<dbReference type="EMBL" id="QTJW01000032">
    <property type="protein sequence ID" value="RGD66946.1"/>
    <property type="molecule type" value="Genomic_DNA"/>
</dbReference>
<dbReference type="OrthoDB" id="9802530at2"/>
<dbReference type="SUPFAM" id="SSF57783">
    <property type="entry name" value="Zinc beta-ribbon"/>
    <property type="match status" value="1"/>
</dbReference>
<evidence type="ECO:0000313" key="2">
    <source>
        <dbReference type="EMBL" id="RGD66946.1"/>
    </source>
</evidence>
<dbReference type="InterPro" id="IPR025054">
    <property type="entry name" value="DUF3991"/>
</dbReference>
<comment type="caution">
    <text evidence="2">The sequence shown here is derived from an EMBL/GenBank/DDBJ whole genome shotgun (WGS) entry which is preliminary data.</text>
</comment>
<dbReference type="Proteomes" id="UP000261023">
    <property type="component" value="Unassembled WGS sequence"/>
</dbReference>
<evidence type="ECO:0000313" key="3">
    <source>
        <dbReference type="Proteomes" id="UP000261023"/>
    </source>
</evidence>
<accession>A0A3E3DD57</accession>
<protein>
    <submittedName>
        <fullName evidence="2">DUF3991 domain-containing protein</fullName>
    </submittedName>
</protein>
<dbReference type="InterPro" id="IPR006171">
    <property type="entry name" value="TOPRIM_dom"/>
</dbReference>
<dbReference type="PROSITE" id="PS50880">
    <property type="entry name" value="TOPRIM"/>
    <property type="match status" value="1"/>
</dbReference>
<dbReference type="AlphaFoldDB" id="A0A3E3DD57"/>
<gene>
    <name evidence="2" type="ORF">DWX31_30145</name>
</gene>
<name>A0A3E3DD57_9FIRM</name>
<dbReference type="Gene3D" id="3.40.1360.10">
    <property type="match status" value="1"/>
</dbReference>
<dbReference type="Pfam" id="PF13154">
    <property type="entry name" value="DUF3991"/>
    <property type="match status" value="1"/>
</dbReference>
<dbReference type="RefSeq" id="WP_117502811.1">
    <property type="nucleotide sequence ID" value="NZ_QTJW01000032.1"/>
</dbReference>
<dbReference type="InterPro" id="IPR034154">
    <property type="entry name" value="TOPRIM_DnaG/twinkle"/>
</dbReference>
<evidence type="ECO:0000259" key="1">
    <source>
        <dbReference type="PROSITE" id="PS50880"/>
    </source>
</evidence>
<proteinExistence type="predicted"/>
<dbReference type="Pfam" id="PF13155">
    <property type="entry name" value="Toprim_2"/>
    <property type="match status" value="1"/>
</dbReference>
<sequence length="322" mass="35996">MPGVTREQIDRAKEWDLLSYLQTYEPGELTKKRPTDKEYRTKTHDSLVISNGRWNWTTRGFGGKTALDYLIKVRGMEFVEAVRTLNDGRAAPSLSQPVTRPPEQPRAFALPEGNRCATAAVSYLQRRGIDSEIISRCIRAGIFFESRKYHNCVFVGRDKAGKARFACLRGTMGDFKGDVPGSDKRFNFCFPAGGPSRTVAVFESPIDALSLATLFKARGVATWDRGHYLSLGGTSPLALLQFLYDRPEIDRIYLCLDNDKAGLDGMGRIEAALRDDKELQGRALTVERKPPPVEHGKDYNELLRATLAERPAPARGPKERSI</sequence>
<organism evidence="2 3">
    <name type="scientific">Hungatella hathewayi</name>
    <dbReference type="NCBI Taxonomy" id="154046"/>
    <lineage>
        <taxon>Bacteria</taxon>
        <taxon>Bacillati</taxon>
        <taxon>Bacillota</taxon>
        <taxon>Clostridia</taxon>
        <taxon>Lachnospirales</taxon>
        <taxon>Lachnospiraceae</taxon>
        <taxon>Hungatella</taxon>
    </lineage>
</organism>